<dbReference type="GO" id="GO:0005886">
    <property type="term" value="C:plasma membrane"/>
    <property type="evidence" value="ECO:0007669"/>
    <property type="project" value="TreeGrafter"/>
</dbReference>
<reference evidence="8 9" key="1">
    <citation type="submission" date="2016-10" db="EMBL/GenBank/DDBJ databases">
        <authorList>
            <person name="de Groot N.N."/>
        </authorList>
    </citation>
    <scope>NUCLEOTIDE SEQUENCE [LARGE SCALE GENOMIC DNA]</scope>
    <source>
        <strain evidence="8 9">AA1</strain>
    </source>
</reference>
<feature type="transmembrane region" description="Helical" evidence="7">
    <location>
        <begin position="74"/>
        <end position="94"/>
    </location>
</feature>
<dbReference type="GO" id="GO:0005412">
    <property type="term" value="F:D-glucose:sodium symporter activity"/>
    <property type="evidence" value="ECO:0007669"/>
    <property type="project" value="TreeGrafter"/>
</dbReference>
<evidence type="ECO:0000313" key="9">
    <source>
        <dbReference type="Proteomes" id="UP000198870"/>
    </source>
</evidence>
<evidence type="ECO:0000256" key="5">
    <source>
        <dbReference type="ARBA" id="ARBA00023136"/>
    </source>
</evidence>
<feature type="transmembrane region" description="Helical" evidence="7">
    <location>
        <begin position="161"/>
        <end position="180"/>
    </location>
</feature>
<accession>A0A1G5GGW8</accession>
<dbReference type="Proteomes" id="UP000198870">
    <property type="component" value="Unassembled WGS sequence"/>
</dbReference>
<dbReference type="PROSITE" id="PS50283">
    <property type="entry name" value="NA_SOLUT_SYMP_3"/>
    <property type="match status" value="1"/>
</dbReference>
<keyword evidence="5 7" id="KW-0472">Membrane</keyword>
<protein>
    <submittedName>
        <fullName evidence="8">Na+/proline symporter</fullName>
    </submittedName>
</protein>
<dbReference type="InterPro" id="IPR001734">
    <property type="entry name" value="Na/solute_symporter"/>
</dbReference>
<feature type="transmembrane region" description="Helical" evidence="7">
    <location>
        <begin position="277"/>
        <end position="302"/>
    </location>
</feature>
<feature type="transmembrane region" description="Helical" evidence="7">
    <location>
        <begin position="553"/>
        <end position="571"/>
    </location>
</feature>
<feature type="transmembrane region" description="Helical" evidence="7">
    <location>
        <begin position="399"/>
        <end position="420"/>
    </location>
</feature>
<sequence>MTQLDWAIVGGYLFFSVALGLYFSRRALKSVDDYFVSGRSFPWWLAGVSMVASAFAIDTPLGITGLVAENGIPGVWFAWSFVLGGAGTLGAFLFSAMLRRSRIITTAELIELRYSGPQAAVLRAFKGLYFGVFANAITLGWILKAVWTLSEVVVPGANRDLLLFVLLLFTLIYTAMSGLWGIAATDFIQFVIGSVGSFLLAFYAWRYIGGIDQVVAGFTEKYGAADAGLRLSFLPEVGTPFFVTFVVFMTLKWWGNPPPAITQRIIASKSEQDASKATLFFAVLAFGFNYWPMIFAAMVSLIAFPDAASPETGYAMLLTTLLPSGVLGLMMASLMAAFMSTVDTHINYGASYMVNDIYRRFMVKGASEKHYVRASQVSTVLMLLVAVLVAYNLDSVADAWYYMSMITAGYGIVIVIRWFWWRVNAWAEITALTASGLTSTLLSPKFGKALGYWDAIPHIRWEYRFLIVVGICTVSWVVVCFMTEPDDEAHLVAFCERVKPFPAFWGPIYRKYPDIAWRPNFGRACLLWGMGAIGVYAFCFGMGSLMFLKFVQAGLLVSLALVIGYVISRLWRP</sequence>
<feature type="transmembrane region" description="Helical" evidence="7">
    <location>
        <begin position="237"/>
        <end position="256"/>
    </location>
</feature>
<dbReference type="Gene3D" id="1.20.1730.10">
    <property type="entry name" value="Sodium/glucose cotransporter"/>
    <property type="match status" value="1"/>
</dbReference>
<dbReference type="RefSeq" id="WP_092211433.1">
    <property type="nucleotide sequence ID" value="NZ_FMUX01000010.1"/>
</dbReference>
<dbReference type="PANTHER" id="PTHR11819:SF77">
    <property type="entry name" value="SODIUM_GLUCOSE COTRANSPORT PROTEIN"/>
    <property type="match status" value="1"/>
</dbReference>
<evidence type="ECO:0000256" key="1">
    <source>
        <dbReference type="ARBA" id="ARBA00004141"/>
    </source>
</evidence>
<dbReference type="PANTHER" id="PTHR11819">
    <property type="entry name" value="SOLUTE CARRIER FAMILY 5"/>
    <property type="match status" value="1"/>
</dbReference>
<feature type="transmembrane region" description="Helical" evidence="7">
    <location>
        <begin position="128"/>
        <end position="149"/>
    </location>
</feature>
<keyword evidence="9" id="KW-1185">Reference proteome</keyword>
<dbReference type="OrthoDB" id="9814523at2"/>
<feature type="transmembrane region" description="Helical" evidence="7">
    <location>
        <begin position="525"/>
        <end position="547"/>
    </location>
</feature>
<dbReference type="AlphaFoldDB" id="A0A1G5GGW8"/>
<evidence type="ECO:0000256" key="3">
    <source>
        <dbReference type="ARBA" id="ARBA00022692"/>
    </source>
</evidence>
<feature type="transmembrane region" description="Helical" evidence="7">
    <location>
        <begin position="371"/>
        <end position="393"/>
    </location>
</feature>
<gene>
    <name evidence="8" type="ORF">SAMN05216233_110160</name>
</gene>
<name>A0A1G5GGW8_9BACT</name>
<feature type="transmembrane region" description="Helical" evidence="7">
    <location>
        <begin position="187"/>
        <end position="205"/>
    </location>
</feature>
<dbReference type="InterPro" id="IPR038377">
    <property type="entry name" value="Na/Glc_symporter_sf"/>
</dbReference>
<feature type="transmembrane region" description="Helical" evidence="7">
    <location>
        <begin position="43"/>
        <end position="68"/>
    </location>
</feature>
<evidence type="ECO:0000256" key="7">
    <source>
        <dbReference type="SAM" id="Phobius"/>
    </source>
</evidence>
<organism evidence="8 9">
    <name type="scientific">Desulfoluna spongiiphila</name>
    <dbReference type="NCBI Taxonomy" id="419481"/>
    <lineage>
        <taxon>Bacteria</taxon>
        <taxon>Pseudomonadati</taxon>
        <taxon>Thermodesulfobacteriota</taxon>
        <taxon>Desulfobacteria</taxon>
        <taxon>Desulfobacterales</taxon>
        <taxon>Desulfolunaceae</taxon>
        <taxon>Desulfoluna</taxon>
    </lineage>
</organism>
<keyword evidence="3 7" id="KW-0812">Transmembrane</keyword>
<feature type="transmembrane region" description="Helical" evidence="7">
    <location>
        <begin position="6"/>
        <end position="23"/>
    </location>
</feature>
<evidence type="ECO:0000256" key="6">
    <source>
        <dbReference type="RuleBase" id="RU362091"/>
    </source>
</evidence>
<dbReference type="Pfam" id="PF00474">
    <property type="entry name" value="SSF"/>
    <property type="match status" value="1"/>
</dbReference>
<evidence type="ECO:0000256" key="4">
    <source>
        <dbReference type="ARBA" id="ARBA00022989"/>
    </source>
</evidence>
<dbReference type="EMBL" id="FMUX01000010">
    <property type="protein sequence ID" value="SCY50785.1"/>
    <property type="molecule type" value="Genomic_DNA"/>
</dbReference>
<dbReference type="CDD" id="cd11477">
    <property type="entry name" value="SLC5sbd_u1"/>
    <property type="match status" value="1"/>
</dbReference>
<feature type="transmembrane region" description="Helical" evidence="7">
    <location>
        <begin position="314"/>
        <end position="338"/>
    </location>
</feature>
<proteinExistence type="inferred from homology"/>
<keyword evidence="4 7" id="KW-1133">Transmembrane helix</keyword>
<dbReference type="STRING" id="419481.SAMN05216233_110160"/>
<evidence type="ECO:0000313" key="8">
    <source>
        <dbReference type="EMBL" id="SCY50785.1"/>
    </source>
</evidence>
<evidence type="ECO:0000256" key="2">
    <source>
        <dbReference type="ARBA" id="ARBA00006434"/>
    </source>
</evidence>
<comment type="subcellular location">
    <subcellularLocation>
        <location evidence="1">Membrane</location>
        <topology evidence="1">Multi-pass membrane protein</topology>
    </subcellularLocation>
</comment>
<comment type="similarity">
    <text evidence="2 6">Belongs to the sodium:solute symporter (SSF) (TC 2.A.21) family.</text>
</comment>